<evidence type="ECO:0000313" key="4">
    <source>
        <dbReference type="Proteomes" id="UP001276150"/>
    </source>
</evidence>
<dbReference type="InterPro" id="IPR050789">
    <property type="entry name" value="Diverse_Enzym_Activities"/>
</dbReference>
<dbReference type="Pfam" id="PF00144">
    <property type="entry name" value="Beta-lactamase"/>
    <property type="match status" value="1"/>
</dbReference>
<keyword evidence="4" id="KW-1185">Reference proteome</keyword>
<reference evidence="3 4" key="1">
    <citation type="submission" date="2022-11" db="EMBL/GenBank/DDBJ databases">
        <title>Deinococcus ZS9-10, Low Temperature and Draught-tolerating, UV-resistant Bacteria from Continental Antarctica.</title>
        <authorList>
            <person name="Cheng L."/>
        </authorList>
    </citation>
    <scope>NUCLEOTIDE SEQUENCE [LARGE SCALE GENOMIC DNA]</scope>
    <source>
        <strain evidence="3 4">ZS9-10</strain>
    </source>
</reference>
<dbReference type="InterPro" id="IPR001466">
    <property type="entry name" value="Beta-lactam-related"/>
</dbReference>
<dbReference type="RefSeq" id="WP_317640943.1">
    <property type="nucleotide sequence ID" value="NZ_JAPMIV010000030.1"/>
</dbReference>
<dbReference type="Proteomes" id="UP001276150">
    <property type="component" value="Unassembled WGS sequence"/>
</dbReference>
<dbReference type="Gene3D" id="3.40.710.10">
    <property type="entry name" value="DD-peptidase/beta-lactamase superfamily"/>
    <property type="match status" value="1"/>
</dbReference>
<proteinExistence type="predicted"/>
<dbReference type="EMBL" id="JAPMIV010000030">
    <property type="protein sequence ID" value="MDV6375599.1"/>
    <property type="molecule type" value="Genomic_DNA"/>
</dbReference>
<accession>A0ABU4DU34</accession>
<name>A0ABU4DU34_9DEIO</name>
<feature type="domain" description="Beta-lactamase-related" evidence="2">
    <location>
        <begin position="8"/>
        <end position="321"/>
    </location>
</feature>
<evidence type="ECO:0000259" key="2">
    <source>
        <dbReference type="Pfam" id="PF00144"/>
    </source>
</evidence>
<dbReference type="PANTHER" id="PTHR43283">
    <property type="entry name" value="BETA-LACTAMASE-RELATED"/>
    <property type="match status" value="1"/>
</dbReference>
<organism evidence="3 4">
    <name type="scientific">Deinococcus arenicola</name>
    <dbReference type="NCBI Taxonomy" id="2994950"/>
    <lineage>
        <taxon>Bacteria</taxon>
        <taxon>Thermotogati</taxon>
        <taxon>Deinococcota</taxon>
        <taxon>Deinococci</taxon>
        <taxon>Deinococcales</taxon>
        <taxon>Deinococcaceae</taxon>
        <taxon>Deinococcus</taxon>
    </lineage>
</organism>
<dbReference type="PANTHER" id="PTHR43283:SF11">
    <property type="entry name" value="BETA-LACTAMASE-RELATED DOMAIN-CONTAINING PROTEIN"/>
    <property type="match status" value="1"/>
</dbReference>
<keyword evidence="1 3" id="KW-0378">Hydrolase</keyword>
<protein>
    <submittedName>
        <fullName evidence="3">Serine hydrolase</fullName>
    </submittedName>
</protein>
<evidence type="ECO:0000313" key="3">
    <source>
        <dbReference type="EMBL" id="MDV6375599.1"/>
    </source>
</evidence>
<gene>
    <name evidence="3" type="ORF">ORD21_13445</name>
</gene>
<dbReference type="SUPFAM" id="SSF56601">
    <property type="entry name" value="beta-lactamase/transpeptidase-like"/>
    <property type="match status" value="1"/>
</dbReference>
<dbReference type="InterPro" id="IPR012338">
    <property type="entry name" value="Beta-lactam/transpept-like"/>
</dbReference>
<dbReference type="GO" id="GO:0016787">
    <property type="term" value="F:hydrolase activity"/>
    <property type="evidence" value="ECO:0007669"/>
    <property type="project" value="UniProtKB-KW"/>
</dbReference>
<sequence>MIPQRTREILETAVNTGGLPAAALGVVNAAGKRETLILGHAQLEPEKVALQEDFFFDLASLTKPLFTARNVLRAVEQGHLDLDDPLELHLPDLGWMQDTPLKMRTLRQLMTHTAGLPAWVPLYTWGHADTIGARFMQEPWTMRDGGEVVYSDLGYMLLGRVLERIYNRPLKDFTLDDGLTFAPDPVRSVATEHCLWRGRMLRGETHDENAAAQGGVAGHAGLFGTMDGALNQAELLLRGGWLSAAAQAEAMRVQAPGRTLAFVAAQPGWSGGSLGSPAAVGHTGFTGTGLWVDPERGLAWTLLTNRVHPTRHSAFDIQRLRRAVGNTLLGSL</sequence>
<comment type="caution">
    <text evidence="3">The sequence shown here is derived from an EMBL/GenBank/DDBJ whole genome shotgun (WGS) entry which is preliminary data.</text>
</comment>
<evidence type="ECO:0000256" key="1">
    <source>
        <dbReference type="ARBA" id="ARBA00022801"/>
    </source>
</evidence>